<dbReference type="GeneID" id="70243610"/>
<keyword evidence="12" id="KW-0472">Membrane</keyword>
<evidence type="ECO:0000256" key="13">
    <source>
        <dbReference type="ARBA" id="ARBA00023180"/>
    </source>
</evidence>
<dbReference type="AlphaFoldDB" id="A0AAD4KH18"/>
<evidence type="ECO:0000313" key="19">
    <source>
        <dbReference type="EMBL" id="KAH8690935.1"/>
    </source>
</evidence>
<keyword evidence="10" id="KW-1133">Transmembrane helix</keyword>
<keyword evidence="8" id="KW-0732">Signal</keyword>
<dbReference type="Gene3D" id="3.40.50.1820">
    <property type="entry name" value="alpha/beta hydrolase"/>
    <property type="match status" value="1"/>
</dbReference>
<dbReference type="GO" id="GO:0006915">
    <property type="term" value="P:apoptotic process"/>
    <property type="evidence" value="ECO:0007669"/>
    <property type="project" value="UniProtKB-KW"/>
</dbReference>
<evidence type="ECO:0000256" key="17">
    <source>
        <dbReference type="ARBA" id="ARBA00040628"/>
    </source>
</evidence>
<evidence type="ECO:0000256" key="5">
    <source>
        <dbReference type="ARBA" id="ARBA00022670"/>
    </source>
</evidence>
<comment type="function">
    <text evidence="14">Protease with a carboxypeptidase B-like function involved in the C-terminal processing of the lysine and arginine residues from protein precursors. Promotes cell fusion and is involved in the programmed cell death.</text>
</comment>
<evidence type="ECO:0000256" key="3">
    <source>
        <dbReference type="ARBA" id="ARBA00009431"/>
    </source>
</evidence>
<evidence type="ECO:0000256" key="18">
    <source>
        <dbReference type="ARBA" id="ARBA00042717"/>
    </source>
</evidence>
<sequence length="493" mass="54833">MLWSDFLIHSLPGQPGGPLLAQHAGLIPINESLNQSLFFWHFDRVEAPQLNEPDKTLIWLNGGPGCSSLDGALIELGPYRLNSDGTLRPNEGSWNQNLNLLFLDQPVGTGFSSVGAGILQTELPEVTTNFMTFILNFAELNPAFQNTEIWLGGESFSGQYLPYFADAIIRHNIGNSTFPLRLGGVLAGNAYIDPASHYFALLPSAAEQNLLHPSPSAQARLRRQETLCRISLDANPHHISYRDCELIMWGILTESQRNGTRGSLECYNQYDTRLYDEWPACGSNWPPDVSLTKQWLRRTDVRRALNVPDTVGEWDECRGSVSKAMLLKTSHPSIDFLPSILAHVPVVLYSGSADLIVNHIGTEMMIANMEWNGEVGWNLDIHSSNIHPHVWLLEDGSPGGTVQVARNLTYVIVDDASHMVPFDQPLKARDMAYGALGVRNRTLWNLQQEPKLPSKTGSRYEVEFVPVWLSSSMTLGCIFSGFTLSLMCLSLFL</sequence>
<evidence type="ECO:0000256" key="7">
    <source>
        <dbReference type="ARBA" id="ARBA00022703"/>
    </source>
</evidence>
<gene>
    <name evidence="19" type="ORF">BGW36DRAFT_350562</name>
</gene>
<comment type="subcellular location">
    <subcellularLocation>
        <location evidence="2">Golgi apparatus</location>
        <location evidence="2">trans-Golgi network membrane</location>
        <topology evidence="2">Single-pass type I membrane protein</topology>
    </subcellularLocation>
</comment>
<dbReference type="RefSeq" id="XP_046067131.1">
    <property type="nucleotide sequence ID" value="XM_046213323.1"/>
</dbReference>
<accession>A0AAD4KH18</accession>
<evidence type="ECO:0000256" key="8">
    <source>
        <dbReference type="ARBA" id="ARBA00022729"/>
    </source>
</evidence>
<dbReference type="GO" id="GO:0004185">
    <property type="term" value="F:serine-type carboxypeptidase activity"/>
    <property type="evidence" value="ECO:0007669"/>
    <property type="project" value="UniProtKB-EC"/>
</dbReference>
<reference evidence="19" key="1">
    <citation type="submission" date="2021-12" db="EMBL/GenBank/DDBJ databases">
        <title>Convergent genome expansion in fungi linked to evolution of root-endophyte symbiosis.</title>
        <authorList>
            <consortium name="DOE Joint Genome Institute"/>
            <person name="Ke Y.-H."/>
            <person name="Bonito G."/>
            <person name="Liao H.-L."/>
            <person name="Looney B."/>
            <person name="Rojas-Flechas A."/>
            <person name="Nash J."/>
            <person name="Hameed K."/>
            <person name="Schadt C."/>
            <person name="Martin F."/>
            <person name="Crous P.W."/>
            <person name="Miettinen O."/>
            <person name="Magnuson J.K."/>
            <person name="Labbe J."/>
            <person name="Jacobson D."/>
            <person name="Doktycz M.J."/>
            <person name="Veneault-Fourrey C."/>
            <person name="Kuo A."/>
            <person name="Mondo S."/>
            <person name="Calhoun S."/>
            <person name="Riley R."/>
            <person name="Ohm R."/>
            <person name="LaButti K."/>
            <person name="Andreopoulos B."/>
            <person name="Pangilinan J."/>
            <person name="Nolan M."/>
            <person name="Tritt A."/>
            <person name="Clum A."/>
            <person name="Lipzen A."/>
            <person name="Daum C."/>
            <person name="Barry K."/>
            <person name="Grigoriev I.V."/>
            <person name="Vilgalys R."/>
        </authorList>
    </citation>
    <scope>NUCLEOTIDE SEQUENCE</scope>
    <source>
        <strain evidence="19">PMI_201</strain>
    </source>
</reference>
<keyword evidence="13" id="KW-0325">Glycoprotein</keyword>
<keyword evidence="7" id="KW-0053">Apoptosis</keyword>
<evidence type="ECO:0000256" key="6">
    <source>
        <dbReference type="ARBA" id="ARBA00022692"/>
    </source>
</evidence>
<comment type="similarity">
    <text evidence="3">Belongs to the peptidase S10 family.</text>
</comment>
<evidence type="ECO:0000256" key="1">
    <source>
        <dbReference type="ARBA" id="ARBA00001003"/>
    </source>
</evidence>
<dbReference type="GO" id="GO:0005802">
    <property type="term" value="C:trans-Golgi network"/>
    <property type="evidence" value="ECO:0007669"/>
    <property type="project" value="TreeGrafter"/>
</dbReference>
<keyword evidence="4" id="KW-0121">Carboxypeptidase</keyword>
<organism evidence="19 20">
    <name type="scientific">Talaromyces proteolyticus</name>
    <dbReference type="NCBI Taxonomy" id="1131652"/>
    <lineage>
        <taxon>Eukaryota</taxon>
        <taxon>Fungi</taxon>
        <taxon>Dikarya</taxon>
        <taxon>Ascomycota</taxon>
        <taxon>Pezizomycotina</taxon>
        <taxon>Eurotiomycetes</taxon>
        <taxon>Eurotiomycetidae</taxon>
        <taxon>Eurotiales</taxon>
        <taxon>Trichocomaceae</taxon>
        <taxon>Talaromyces</taxon>
        <taxon>Talaromyces sect. Bacilispori</taxon>
    </lineage>
</organism>
<evidence type="ECO:0000256" key="2">
    <source>
        <dbReference type="ARBA" id="ARBA00004393"/>
    </source>
</evidence>
<evidence type="ECO:0000256" key="9">
    <source>
        <dbReference type="ARBA" id="ARBA00022801"/>
    </source>
</evidence>
<dbReference type="PANTHER" id="PTHR11802:SF190">
    <property type="entry name" value="PHEROMONE-PROCESSING CARBOXYPEPTIDASE KEX1"/>
    <property type="match status" value="1"/>
</dbReference>
<dbReference type="PRINTS" id="PR00724">
    <property type="entry name" value="CRBOXYPTASEC"/>
</dbReference>
<evidence type="ECO:0000256" key="14">
    <source>
        <dbReference type="ARBA" id="ARBA00037042"/>
    </source>
</evidence>
<keyword evidence="5" id="KW-0645">Protease</keyword>
<dbReference type="Pfam" id="PF00450">
    <property type="entry name" value="Peptidase_S10"/>
    <property type="match status" value="1"/>
</dbReference>
<evidence type="ECO:0000313" key="20">
    <source>
        <dbReference type="Proteomes" id="UP001201262"/>
    </source>
</evidence>
<evidence type="ECO:0000256" key="4">
    <source>
        <dbReference type="ARBA" id="ARBA00022645"/>
    </source>
</evidence>
<protein>
    <recommendedName>
        <fullName evidence="17">Pheromone-processing carboxypeptidase KEX1</fullName>
        <ecNumber evidence="15">3.4.16.6</ecNumber>
    </recommendedName>
    <alternativeName>
        <fullName evidence="18">Carboxypeptidase D</fullName>
    </alternativeName>
    <alternativeName>
        <fullName evidence="16">Pheromone-processing carboxypeptidase kex1</fullName>
    </alternativeName>
</protein>
<keyword evidence="11" id="KW-0333">Golgi apparatus</keyword>
<evidence type="ECO:0000256" key="12">
    <source>
        <dbReference type="ARBA" id="ARBA00023136"/>
    </source>
</evidence>
<keyword evidence="9 19" id="KW-0378">Hydrolase</keyword>
<comment type="caution">
    <text evidence="19">The sequence shown here is derived from an EMBL/GenBank/DDBJ whole genome shotgun (WGS) entry which is preliminary data.</text>
</comment>
<dbReference type="EC" id="3.4.16.6" evidence="15"/>
<keyword evidence="20" id="KW-1185">Reference proteome</keyword>
<dbReference type="Proteomes" id="UP001201262">
    <property type="component" value="Unassembled WGS sequence"/>
</dbReference>
<name>A0AAD4KH18_9EURO</name>
<dbReference type="GO" id="GO:0006508">
    <property type="term" value="P:proteolysis"/>
    <property type="evidence" value="ECO:0007669"/>
    <property type="project" value="UniProtKB-KW"/>
</dbReference>
<evidence type="ECO:0000256" key="15">
    <source>
        <dbReference type="ARBA" id="ARBA00038895"/>
    </source>
</evidence>
<dbReference type="PROSITE" id="PS00560">
    <property type="entry name" value="CARBOXYPEPT_SER_HIS"/>
    <property type="match status" value="1"/>
</dbReference>
<dbReference type="InterPro" id="IPR001563">
    <property type="entry name" value="Peptidase_S10"/>
</dbReference>
<keyword evidence="6" id="KW-0812">Transmembrane</keyword>
<dbReference type="EMBL" id="JAJTJA010000013">
    <property type="protein sequence ID" value="KAH8690935.1"/>
    <property type="molecule type" value="Genomic_DNA"/>
</dbReference>
<evidence type="ECO:0000256" key="11">
    <source>
        <dbReference type="ARBA" id="ARBA00023034"/>
    </source>
</evidence>
<dbReference type="InterPro" id="IPR029058">
    <property type="entry name" value="AB_hydrolase_fold"/>
</dbReference>
<proteinExistence type="inferred from homology"/>
<evidence type="ECO:0000256" key="10">
    <source>
        <dbReference type="ARBA" id="ARBA00022989"/>
    </source>
</evidence>
<dbReference type="InterPro" id="IPR033124">
    <property type="entry name" value="Ser_caboxypep_his_AS"/>
</dbReference>
<evidence type="ECO:0000256" key="16">
    <source>
        <dbReference type="ARBA" id="ARBA00040403"/>
    </source>
</evidence>
<comment type="catalytic activity">
    <reaction evidence="1">
        <text>Preferential release of a C-terminal arginine or lysine residue.</text>
        <dbReference type="EC" id="3.4.16.6"/>
    </reaction>
</comment>
<dbReference type="SUPFAM" id="SSF53474">
    <property type="entry name" value="alpha/beta-Hydrolases"/>
    <property type="match status" value="1"/>
</dbReference>
<dbReference type="PANTHER" id="PTHR11802">
    <property type="entry name" value="SERINE PROTEASE FAMILY S10 SERINE CARBOXYPEPTIDASE"/>
    <property type="match status" value="1"/>
</dbReference>